<protein>
    <submittedName>
        <fullName evidence="1">Uncharacterized protein</fullName>
    </submittedName>
</protein>
<evidence type="ECO:0000313" key="1">
    <source>
        <dbReference type="EMBL" id="CAD9022270.1"/>
    </source>
</evidence>
<sequence length="109" mass="12443">MDEHDDGDYKYIIQKAGRLGAVVIAIVGPEKNPKDGTNIEWASGGLYEQELDRLFEQQPQLNPFRKHSMFFSFLDKLNPQQAQRMVQILHLGNYKSLPKLHINGGCVVF</sequence>
<proteinExistence type="predicted"/>
<gene>
    <name evidence="1" type="ORF">EGYM00392_LOCUS33391</name>
</gene>
<reference evidence="1" key="1">
    <citation type="submission" date="2021-01" db="EMBL/GenBank/DDBJ databases">
        <authorList>
            <person name="Corre E."/>
            <person name="Pelletier E."/>
            <person name="Niang G."/>
            <person name="Scheremetjew M."/>
            <person name="Finn R."/>
            <person name="Kale V."/>
            <person name="Holt S."/>
            <person name="Cochrane G."/>
            <person name="Meng A."/>
            <person name="Brown T."/>
            <person name="Cohen L."/>
        </authorList>
    </citation>
    <scope>NUCLEOTIDE SEQUENCE</scope>
    <source>
        <strain evidence="1">NIES-381</strain>
    </source>
</reference>
<name>A0A7S1NIN1_9EUGL</name>
<dbReference type="EMBL" id="HBGA01089157">
    <property type="protein sequence ID" value="CAD9022270.1"/>
    <property type="molecule type" value="Transcribed_RNA"/>
</dbReference>
<organism evidence="1">
    <name type="scientific">Eutreptiella gymnastica</name>
    <dbReference type="NCBI Taxonomy" id="73025"/>
    <lineage>
        <taxon>Eukaryota</taxon>
        <taxon>Discoba</taxon>
        <taxon>Euglenozoa</taxon>
        <taxon>Euglenida</taxon>
        <taxon>Spirocuta</taxon>
        <taxon>Euglenophyceae</taxon>
        <taxon>Eutreptiales</taxon>
        <taxon>Eutreptiaceae</taxon>
        <taxon>Eutreptiella</taxon>
    </lineage>
</organism>
<accession>A0A7S1NIN1</accession>
<dbReference type="AlphaFoldDB" id="A0A7S1NIN1"/>